<evidence type="ECO:0000256" key="1">
    <source>
        <dbReference type="ARBA" id="ARBA00022527"/>
    </source>
</evidence>
<dbReference type="AlphaFoldDB" id="A0A8K0JIP3"/>
<keyword evidence="8" id="KW-1185">Reference proteome</keyword>
<dbReference type="Gene3D" id="1.10.510.10">
    <property type="entry name" value="Transferase(Phosphotransferase) domain 1"/>
    <property type="match status" value="1"/>
</dbReference>
<dbReference type="InterPro" id="IPR000719">
    <property type="entry name" value="Prot_kinase_dom"/>
</dbReference>
<dbReference type="SMART" id="SM00220">
    <property type="entry name" value="S_TKc"/>
    <property type="match status" value="1"/>
</dbReference>
<dbReference type="PANTHER" id="PTHR45646">
    <property type="entry name" value="SERINE/THREONINE-PROTEIN KINASE DOA-RELATED"/>
    <property type="match status" value="1"/>
</dbReference>
<keyword evidence="5" id="KW-0067">ATP-binding</keyword>
<evidence type="ECO:0000256" key="2">
    <source>
        <dbReference type="ARBA" id="ARBA00022679"/>
    </source>
</evidence>
<proteinExistence type="predicted"/>
<keyword evidence="4" id="KW-0418">Kinase</keyword>
<dbReference type="Pfam" id="PF00069">
    <property type="entry name" value="Pkinase"/>
    <property type="match status" value="2"/>
</dbReference>
<evidence type="ECO:0000256" key="4">
    <source>
        <dbReference type="ARBA" id="ARBA00022777"/>
    </source>
</evidence>
<comment type="caution">
    <text evidence="7">The sequence shown here is derived from an EMBL/GenBank/DDBJ whole genome shotgun (WGS) entry which is preliminary data.</text>
</comment>
<dbReference type="InterPro" id="IPR008271">
    <property type="entry name" value="Ser/Thr_kinase_AS"/>
</dbReference>
<dbReference type="Gene3D" id="3.30.200.20">
    <property type="entry name" value="Phosphorylase Kinase, domain 1"/>
    <property type="match status" value="1"/>
</dbReference>
<dbReference type="InterPro" id="IPR011009">
    <property type="entry name" value="Kinase-like_dom_sf"/>
</dbReference>
<name>A0A8K0JIP3_9TREE</name>
<evidence type="ECO:0000256" key="3">
    <source>
        <dbReference type="ARBA" id="ARBA00022741"/>
    </source>
</evidence>
<feature type="domain" description="Protein kinase" evidence="6">
    <location>
        <begin position="1"/>
        <end position="403"/>
    </location>
</feature>
<dbReference type="PROSITE" id="PS50011">
    <property type="entry name" value="PROTEIN_KINASE_DOM"/>
    <property type="match status" value="1"/>
</dbReference>
<evidence type="ECO:0000256" key="5">
    <source>
        <dbReference type="ARBA" id="ARBA00022840"/>
    </source>
</evidence>
<dbReference type="EMBL" id="JABELV010000098">
    <property type="protein sequence ID" value="KAG7531179.1"/>
    <property type="molecule type" value="Genomic_DNA"/>
</dbReference>
<organism evidence="7 8">
    <name type="scientific">Filobasidium floriforme</name>
    <dbReference type="NCBI Taxonomy" id="5210"/>
    <lineage>
        <taxon>Eukaryota</taxon>
        <taxon>Fungi</taxon>
        <taxon>Dikarya</taxon>
        <taxon>Basidiomycota</taxon>
        <taxon>Agaricomycotina</taxon>
        <taxon>Tremellomycetes</taxon>
        <taxon>Filobasidiales</taxon>
        <taxon>Filobasidiaceae</taxon>
        <taxon>Filobasidium</taxon>
    </lineage>
</organism>
<protein>
    <recommendedName>
        <fullName evidence="6">Protein kinase domain-containing protein</fullName>
    </recommendedName>
</protein>
<gene>
    <name evidence="7" type="ORF">FFLO_04538</name>
</gene>
<reference evidence="7" key="1">
    <citation type="submission" date="2020-04" db="EMBL/GenBank/DDBJ databases">
        <title>Analysis of mating type loci in Filobasidium floriforme.</title>
        <authorList>
            <person name="Nowrousian M."/>
        </authorList>
    </citation>
    <scope>NUCLEOTIDE SEQUENCE</scope>
    <source>
        <strain evidence="7">CBS 6242</strain>
    </source>
</reference>
<keyword evidence="2" id="KW-0808">Transferase</keyword>
<dbReference type="GO" id="GO:0005524">
    <property type="term" value="F:ATP binding"/>
    <property type="evidence" value="ECO:0007669"/>
    <property type="project" value="UniProtKB-KW"/>
</dbReference>
<dbReference type="Proteomes" id="UP000812966">
    <property type="component" value="Unassembled WGS sequence"/>
</dbReference>
<evidence type="ECO:0000259" key="6">
    <source>
        <dbReference type="PROSITE" id="PS50011"/>
    </source>
</evidence>
<keyword evidence="1" id="KW-0723">Serine/threonine-protein kinase</keyword>
<dbReference type="PROSITE" id="PS00108">
    <property type="entry name" value="PROTEIN_KINASE_ST"/>
    <property type="match status" value="1"/>
</dbReference>
<evidence type="ECO:0000313" key="7">
    <source>
        <dbReference type="EMBL" id="KAG7531179.1"/>
    </source>
</evidence>
<sequence>MDDYKIVRQKVSENFDGWPEEDLGTPENGCHKDRSCVSQFRPCRLYLELDCSSVRREERFVAIKIMTGFASKNYQAGKADEIGILKKSLSAAESQEKYAAHIVRYYDNFTYTGPTSVVHNIIVTEPLAHSLQELQNTLPKRAIPLWLCKYFAKQVLQAISYLHEACGVVYGDLKSDNILFRPEDVDAVINQELINDPSCSYDRPEGKPVYGGTIAFRSQPLPPWTGKGSKEAIGKMTAVLADFGHSHWSHKHFQEIIQPFSLRAPEVHMGYGWTTSADIWSFGCLMFEWATGVWLFEPDLLPSCSEEEAHLVQMTEALGEKIPMVMIEKSKHKDKYFGADGSFAHPKAEGGFAYPTVKESLKLIAPQMSSEDKTSLERFIRKCLVFQPEDRPTASDLLNDAWFNDA</sequence>
<evidence type="ECO:0000313" key="8">
    <source>
        <dbReference type="Proteomes" id="UP000812966"/>
    </source>
</evidence>
<dbReference type="GO" id="GO:0004674">
    <property type="term" value="F:protein serine/threonine kinase activity"/>
    <property type="evidence" value="ECO:0007669"/>
    <property type="project" value="UniProtKB-KW"/>
</dbReference>
<keyword evidence="3" id="KW-0547">Nucleotide-binding</keyword>
<accession>A0A8K0JIP3</accession>
<dbReference type="SUPFAM" id="SSF56112">
    <property type="entry name" value="Protein kinase-like (PK-like)"/>
    <property type="match status" value="1"/>
</dbReference>
<dbReference type="InterPro" id="IPR051175">
    <property type="entry name" value="CLK_kinases"/>
</dbReference>